<evidence type="ECO:0000313" key="20">
    <source>
        <dbReference type="EMBL" id="KDP33719.1"/>
    </source>
</evidence>
<keyword evidence="6 17" id="KW-0812">Transmembrane</keyword>
<comment type="catalytic activity">
    <reaction evidence="1">
        <text>S-ubiquitinyl-[E2 ubiquitin-conjugating enzyme]-L-cysteine + [acceptor protein]-L-lysine = [E2 ubiquitin-conjugating enzyme]-L-cysteine + N(6)-ubiquitinyl-[acceptor protein]-L-lysine.</text>
        <dbReference type="EC" id="2.3.2.27"/>
    </reaction>
</comment>
<feature type="signal peptide" evidence="18">
    <location>
        <begin position="1"/>
        <end position="22"/>
    </location>
</feature>
<evidence type="ECO:0000256" key="17">
    <source>
        <dbReference type="SAM" id="Phobius"/>
    </source>
</evidence>
<evidence type="ECO:0000256" key="12">
    <source>
        <dbReference type="ARBA" id="ARBA00022989"/>
    </source>
</evidence>
<evidence type="ECO:0000256" key="3">
    <source>
        <dbReference type="ARBA" id="ARBA00004906"/>
    </source>
</evidence>
<dbReference type="Gene3D" id="3.30.40.10">
    <property type="entry name" value="Zinc/RING finger domain, C3HC4 (zinc finger)"/>
    <property type="match status" value="1"/>
</dbReference>
<evidence type="ECO:0000256" key="10">
    <source>
        <dbReference type="ARBA" id="ARBA00022786"/>
    </source>
</evidence>
<feature type="region of interest" description="Disordered" evidence="16">
    <location>
        <begin position="331"/>
        <end position="355"/>
    </location>
</feature>
<evidence type="ECO:0000256" key="6">
    <source>
        <dbReference type="ARBA" id="ARBA00022692"/>
    </source>
</evidence>
<dbReference type="EC" id="2.3.2.27" evidence="4"/>
<evidence type="ECO:0000256" key="16">
    <source>
        <dbReference type="SAM" id="MobiDB-lite"/>
    </source>
</evidence>
<evidence type="ECO:0000256" key="13">
    <source>
        <dbReference type="ARBA" id="ARBA00023136"/>
    </source>
</evidence>
<evidence type="ECO:0000256" key="18">
    <source>
        <dbReference type="SAM" id="SignalP"/>
    </source>
</evidence>
<dbReference type="SMART" id="SM00184">
    <property type="entry name" value="RING"/>
    <property type="match status" value="1"/>
</dbReference>
<dbReference type="OrthoDB" id="8062037at2759"/>
<evidence type="ECO:0000256" key="5">
    <source>
        <dbReference type="ARBA" id="ARBA00022679"/>
    </source>
</evidence>
<dbReference type="PROSITE" id="PS50089">
    <property type="entry name" value="ZF_RING_2"/>
    <property type="match status" value="1"/>
</dbReference>
<accession>A0A067KPL4</accession>
<evidence type="ECO:0000256" key="8">
    <source>
        <dbReference type="ARBA" id="ARBA00022729"/>
    </source>
</evidence>
<evidence type="ECO:0000256" key="14">
    <source>
        <dbReference type="ARBA" id="ARBA00024209"/>
    </source>
</evidence>
<evidence type="ECO:0000313" key="21">
    <source>
        <dbReference type="Proteomes" id="UP000027138"/>
    </source>
</evidence>
<keyword evidence="7" id="KW-0479">Metal-binding</keyword>
<keyword evidence="13 17" id="KW-0472">Membrane</keyword>
<evidence type="ECO:0000256" key="2">
    <source>
        <dbReference type="ARBA" id="ARBA00004167"/>
    </source>
</evidence>
<reference evidence="20 21" key="1">
    <citation type="journal article" date="2014" name="PLoS ONE">
        <title>Global Analysis of Gene Expression Profiles in Physic Nut (Jatropha curcas L.) Seedlings Exposed to Salt Stress.</title>
        <authorList>
            <person name="Zhang L."/>
            <person name="Zhang C."/>
            <person name="Wu P."/>
            <person name="Chen Y."/>
            <person name="Li M."/>
            <person name="Jiang H."/>
            <person name="Wu G."/>
        </authorList>
    </citation>
    <scope>NUCLEOTIDE SEQUENCE [LARGE SCALE GENOMIC DNA]</scope>
    <source>
        <strain evidence="21">cv. GZQX0401</strain>
        <tissue evidence="20">Young leaves</tissue>
    </source>
</reference>
<dbReference type="Pfam" id="PF13639">
    <property type="entry name" value="zf-RING_2"/>
    <property type="match status" value="1"/>
</dbReference>
<dbReference type="PANTHER" id="PTHR46539:SF1">
    <property type="entry name" value="E3 UBIQUITIN-PROTEIN LIGASE ATL42"/>
    <property type="match status" value="1"/>
</dbReference>
<dbReference type="Proteomes" id="UP000027138">
    <property type="component" value="Unassembled WGS sequence"/>
</dbReference>
<proteinExistence type="inferred from homology"/>
<keyword evidence="11" id="KW-0862">Zinc</keyword>
<dbReference type="EMBL" id="KK914539">
    <property type="protein sequence ID" value="KDP33719.1"/>
    <property type="molecule type" value="Genomic_DNA"/>
</dbReference>
<dbReference type="PANTHER" id="PTHR46539">
    <property type="entry name" value="E3 UBIQUITIN-PROTEIN LIGASE ATL42"/>
    <property type="match status" value="1"/>
</dbReference>
<gene>
    <name evidence="20" type="ORF">JCGZ_07290</name>
</gene>
<evidence type="ECO:0000256" key="9">
    <source>
        <dbReference type="ARBA" id="ARBA00022771"/>
    </source>
</evidence>
<feature type="transmembrane region" description="Helical" evidence="17">
    <location>
        <begin position="38"/>
        <end position="63"/>
    </location>
</feature>
<keyword evidence="8 18" id="KW-0732">Signal</keyword>
<comment type="similarity">
    <text evidence="14">Belongs to the RING-type zinc finger family. ATL subfamily.</text>
</comment>
<evidence type="ECO:0000256" key="15">
    <source>
        <dbReference type="PROSITE-ProRule" id="PRU00175"/>
    </source>
</evidence>
<comment type="pathway">
    <text evidence="3">Protein modification; protein ubiquitination.</text>
</comment>
<evidence type="ECO:0000256" key="7">
    <source>
        <dbReference type="ARBA" id="ARBA00022723"/>
    </source>
</evidence>
<dbReference type="InterPro" id="IPR001841">
    <property type="entry name" value="Znf_RING"/>
</dbReference>
<protein>
    <recommendedName>
        <fullName evidence="4">RING-type E3 ubiquitin transferase</fullName>
        <ecNumber evidence="4">2.3.2.27</ecNumber>
    </recommendedName>
</protein>
<dbReference type="STRING" id="180498.A0A067KPL4"/>
<name>A0A067KPL4_JATCU</name>
<feature type="domain" description="RING-type" evidence="19">
    <location>
        <begin position="117"/>
        <end position="159"/>
    </location>
</feature>
<keyword evidence="5" id="KW-0808">Transferase</keyword>
<evidence type="ECO:0000256" key="4">
    <source>
        <dbReference type="ARBA" id="ARBA00012483"/>
    </source>
</evidence>
<evidence type="ECO:0000259" key="19">
    <source>
        <dbReference type="PROSITE" id="PS50089"/>
    </source>
</evidence>
<evidence type="ECO:0000256" key="1">
    <source>
        <dbReference type="ARBA" id="ARBA00000900"/>
    </source>
</evidence>
<keyword evidence="12 17" id="KW-1133">Transmembrane helix</keyword>
<dbReference type="KEGG" id="jcu:105638331"/>
<keyword evidence="10" id="KW-0833">Ubl conjugation pathway</keyword>
<comment type="subcellular location">
    <subcellularLocation>
        <location evidence="2">Membrane</location>
        <topology evidence="2">Single-pass membrane protein</topology>
    </subcellularLocation>
</comment>
<dbReference type="GO" id="GO:0016020">
    <property type="term" value="C:membrane"/>
    <property type="evidence" value="ECO:0007669"/>
    <property type="project" value="UniProtKB-SubCell"/>
</dbReference>
<dbReference type="AlphaFoldDB" id="A0A067KPL4"/>
<keyword evidence="21" id="KW-1185">Reference proteome</keyword>
<dbReference type="SUPFAM" id="SSF57850">
    <property type="entry name" value="RING/U-box"/>
    <property type="match status" value="1"/>
</dbReference>
<dbReference type="CDD" id="cd16461">
    <property type="entry name" value="RING-H2_EL5-like"/>
    <property type="match status" value="1"/>
</dbReference>
<organism evidence="20 21">
    <name type="scientific">Jatropha curcas</name>
    <name type="common">Barbados nut</name>
    <dbReference type="NCBI Taxonomy" id="180498"/>
    <lineage>
        <taxon>Eukaryota</taxon>
        <taxon>Viridiplantae</taxon>
        <taxon>Streptophyta</taxon>
        <taxon>Embryophyta</taxon>
        <taxon>Tracheophyta</taxon>
        <taxon>Spermatophyta</taxon>
        <taxon>Magnoliopsida</taxon>
        <taxon>eudicotyledons</taxon>
        <taxon>Gunneridae</taxon>
        <taxon>Pentapetalae</taxon>
        <taxon>rosids</taxon>
        <taxon>fabids</taxon>
        <taxon>Malpighiales</taxon>
        <taxon>Euphorbiaceae</taxon>
        <taxon>Crotonoideae</taxon>
        <taxon>Jatropheae</taxon>
        <taxon>Jatropha</taxon>
    </lineage>
</organism>
<dbReference type="FunFam" id="3.30.40.10:FF:000285">
    <property type="entry name" value="RING-H2 finger protein ATL43"/>
    <property type="match status" value="1"/>
</dbReference>
<feature type="chain" id="PRO_5001639771" description="RING-type E3 ubiquitin transferase" evidence="18">
    <location>
        <begin position="23"/>
        <end position="425"/>
    </location>
</feature>
<dbReference type="GO" id="GO:0061630">
    <property type="term" value="F:ubiquitin protein ligase activity"/>
    <property type="evidence" value="ECO:0007669"/>
    <property type="project" value="UniProtKB-EC"/>
</dbReference>
<keyword evidence="9 15" id="KW-0863">Zinc-finger</keyword>
<evidence type="ECO:0000256" key="11">
    <source>
        <dbReference type="ARBA" id="ARBA00022833"/>
    </source>
</evidence>
<dbReference type="GO" id="GO:0008270">
    <property type="term" value="F:zinc ion binding"/>
    <property type="evidence" value="ECO:0007669"/>
    <property type="project" value="UniProtKB-KW"/>
</dbReference>
<sequence>MIRLNLLFPNLLLVLIFFPVKAQFNRVEGIADDPSSNFQPSLAIVIGILCIMFSVTFILLVYVKFCHRGVSFPSLTQNNPMLVRSGSRYSGVDKTVIESLPFFRFSSLKGSKGGLECAVCLSKFEDVEVLRLLPKCKHAFHINCVDQWLEKHSSCPLCRCKISAEDPTLFTYSASMRFLGRDDSNMELFVQREESNRQASSSFSSSRFCIGSSFRKIDKKDDNDEEAILIQESEIKDLHKFNHKIIVSDFVLKNRWSSVSSSDLMFLNSEMLQDFSSNRFSSLDLNNEQFSNARTMEDDNNNQIMKIKEEMEIKRLFESKVSSINKYNHYSDPCSSSDSKEKTGSSIMNNSSTGRRSVSEITAFSRFRNFNFKNSLRESGGNNKNEERQRRVWLPIARRTVQWFVNRERTSQLTHHQNKTQTLDV</sequence>
<dbReference type="InterPro" id="IPR013083">
    <property type="entry name" value="Znf_RING/FYVE/PHD"/>
</dbReference>